<organism evidence="2 3">
    <name type="scientific">Nocardia stercoris</name>
    <dbReference type="NCBI Taxonomy" id="2483361"/>
    <lineage>
        <taxon>Bacteria</taxon>
        <taxon>Bacillati</taxon>
        <taxon>Actinomycetota</taxon>
        <taxon>Actinomycetes</taxon>
        <taxon>Mycobacteriales</taxon>
        <taxon>Nocardiaceae</taxon>
        <taxon>Nocardia</taxon>
    </lineage>
</organism>
<dbReference type="SUPFAM" id="SSF56112">
    <property type="entry name" value="Protein kinase-like (PK-like)"/>
    <property type="match status" value="1"/>
</dbReference>
<gene>
    <name evidence="2" type="ORF">EBN03_27865</name>
</gene>
<sequence length="229" mass="25581">MADHDMPSVRLIDEIPQPINVNGRPVTFWHAVPVSSPAPTPGGAELGEVLRRFHALPAPLFDLPRWDPLNSIRQRIGAQKVLTDSDHELLAGRVDHLADELAAVEFILPQGPIHGDAFVGNLIAGPTGAVICDFDSASIGPREWDFTPAAVGQLRFRYNPDHHRRLADTIGYDVTNWAGFETLRELRELQLVTSVLPTLDENPSLRPQWADRFRSYICRDLTARWTPYA</sequence>
<accession>A0A3M2KTI5</accession>
<comment type="caution">
    <text evidence="2">The sequence shown here is derived from an EMBL/GenBank/DDBJ whole genome shotgun (WGS) entry which is preliminary data.</text>
</comment>
<keyword evidence="2" id="KW-0808">Transferase</keyword>
<dbReference type="GO" id="GO:0016740">
    <property type="term" value="F:transferase activity"/>
    <property type="evidence" value="ECO:0007669"/>
    <property type="project" value="UniProtKB-KW"/>
</dbReference>
<dbReference type="InterPro" id="IPR011009">
    <property type="entry name" value="Kinase-like_dom_sf"/>
</dbReference>
<protein>
    <submittedName>
        <fullName evidence="2">Aminoglycoside phosphotransferase</fullName>
    </submittedName>
</protein>
<evidence type="ECO:0000259" key="1">
    <source>
        <dbReference type="Pfam" id="PF01636"/>
    </source>
</evidence>
<dbReference type="Pfam" id="PF01636">
    <property type="entry name" value="APH"/>
    <property type="match status" value="1"/>
</dbReference>
<dbReference type="Proteomes" id="UP000279275">
    <property type="component" value="Unassembled WGS sequence"/>
</dbReference>
<evidence type="ECO:0000313" key="2">
    <source>
        <dbReference type="EMBL" id="RMI28957.1"/>
    </source>
</evidence>
<dbReference type="AlphaFoldDB" id="A0A3M2KTI5"/>
<dbReference type="InterPro" id="IPR002575">
    <property type="entry name" value="Aminoglycoside_PTrfase"/>
</dbReference>
<name>A0A3M2KTI5_9NOCA</name>
<reference evidence="2 3" key="1">
    <citation type="submission" date="2018-10" db="EMBL/GenBank/DDBJ databases">
        <title>Isolation from cow dung.</title>
        <authorList>
            <person name="Ling L."/>
        </authorList>
    </citation>
    <scope>NUCLEOTIDE SEQUENCE [LARGE SCALE GENOMIC DNA]</scope>
    <source>
        <strain evidence="2 3">NEAU-LL90</strain>
    </source>
</reference>
<keyword evidence="3" id="KW-1185">Reference proteome</keyword>
<dbReference type="EMBL" id="RFFH01000017">
    <property type="protein sequence ID" value="RMI28957.1"/>
    <property type="molecule type" value="Genomic_DNA"/>
</dbReference>
<proteinExistence type="predicted"/>
<feature type="domain" description="Aminoglycoside phosphotransferase" evidence="1">
    <location>
        <begin position="21"/>
        <end position="171"/>
    </location>
</feature>
<dbReference type="Gene3D" id="3.90.1200.10">
    <property type="match status" value="1"/>
</dbReference>
<evidence type="ECO:0000313" key="3">
    <source>
        <dbReference type="Proteomes" id="UP000279275"/>
    </source>
</evidence>